<organism evidence="9 10">
    <name type="scientific">Rhynchospora breviuscula</name>
    <dbReference type="NCBI Taxonomy" id="2022672"/>
    <lineage>
        <taxon>Eukaryota</taxon>
        <taxon>Viridiplantae</taxon>
        <taxon>Streptophyta</taxon>
        <taxon>Embryophyta</taxon>
        <taxon>Tracheophyta</taxon>
        <taxon>Spermatophyta</taxon>
        <taxon>Magnoliopsida</taxon>
        <taxon>Liliopsida</taxon>
        <taxon>Poales</taxon>
        <taxon>Cyperaceae</taxon>
        <taxon>Cyperoideae</taxon>
        <taxon>Rhynchosporeae</taxon>
        <taxon>Rhynchospora</taxon>
    </lineage>
</organism>
<dbReference type="InterPro" id="IPR011827">
    <property type="entry name" value="LeuD_type2/HacB/DmdB"/>
</dbReference>
<evidence type="ECO:0000256" key="7">
    <source>
        <dbReference type="SAM" id="MobiDB-lite"/>
    </source>
</evidence>
<dbReference type="Pfam" id="PF00694">
    <property type="entry name" value="Aconitase_C"/>
    <property type="match status" value="1"/>
</dbReference>
<accession>A0A9Q0HT10</accession>
<evidence type="ECO:0000313" key="9">
    <source>
        <dbReference type="EMBL" id="KAJ1697379.1"/>
    </source>
</evidence>
<reference evidence="9" key="1">
    <citation type="journal article" date="2022" name="Cell">
        <title>Repeat-based holocentromeres influence genome architecture and karyotype evolution.</title>
        <authorList>
            <person name="Hofstatter P.G."/>
            <person name="Thangavel G."/>
            <person name="Lux T."/>
            <person name="Neumann P."/>
            <person name="Vondrak T."/>
            <person name="Novak P."/>
            <person name="Zhang M."/>
            <person name="Costa L."/>
            <person name="Castellani M."/>
            <person name="Scott A."/>
            <person name="Toegelov H."/>
            <person name="Fuchs J."/>
            <person name="Mata-Sucre Y."/>
            <person name="Dias Y."/>
            <person name="Vanzela A.L.L."/>
            <person name="Huettel B."/>
            <person name="Almeida C.C.S."/>
            <person name="Simkova H."/>
            <person name="Souza G."/>
            <person name="Pedrosa-Harand A."/>
            <person name="Macas J."/>
            <person name="Mayer K.F.X."/>
            <person name="Houben A."/>
            <person name="Marques A."/>
        </authorList>
    </citation>
    <scope>NUCLEOTIDE SEQUENCE</scope>
    <source>
        <strain evidence="9">RhyBre1mFocal</strain>
    </source>
</reference>
<dbReference type="FunFam" id="3.20.19.10:FF:000007">
    <property type="entry name" value="Isopropylmalate/citramalate isomerase small subunit"/>
    <property type="match status" value="1"/>
</dbReference>
<name>A0A9Q0HT10_9POAL</name>
<keyword evidence="10" id="KW-1185">Reference proteome</keyword>
<dbReference type="PANTHER" id="PTHR43345">
    <property type="entry name" value="3-ISOPROPYLMALATE DEHYDRATASE SMALL SUBUNIT 2-RELATED-RELATED"/>
    <property type="match status" value="1"/>
</dbReference>
<dbReference type="GO" id="GO:0009570">
    <property type="term" value="C:chloroplast stroma"/>
    <property type="evidence" value="ECO:0007669"/>
    <property type="project" value="UniProtKB-ARBA"/>
</dbReference>
<evidence type="ECO:0000256" key="4">
    <source>
        <dbReference type="ARBA" id="ARBA00011998"/>
    </source>
</evidence>
<sequence>MTMATTQAHAPVSTIRASTQRPHCPSRTHSLHFASKPSNFAKFAKTSFSFEPSKIRPITTPRATPSSSPPTTFHGQCYVLGDNIDTDQIIPAEHLTLVPSKPDEYKKLGSFSFSGLPSSLYPIPFIQPGTDSTQYAIIIAGANFGCGSSREHAPVALGAAGVRAVVAESYARIFFRNSVATGEVYPLELEQEGVNKQCTTGDIVTVDLERNVFINHTKGKEFVLKPIGDAGPVIDAGGIFAYARKTGMISSVV</sequence>
<dbReference type="PANTHER" id="PTHR43345:SF2">
    <property type="entry name" value="3-ISOPROPYLMALATE DEHYDRATASE SMALL SUBUNIT 1"/>
    <property type="match status" value="1"/>
</dbReference>
<feature type="domain" description="Aconitase A/isopropylmalate dehydratase small subunit swivel" evidence="8">
    <location>
        <begin position="135"/>
        <end position="191"/>
    </location>
</feature>
<dbReference type="GO" id="GO:0019761">
    <property type="term" value="P:glucosinolate biosynthetic process"/>
    <property type="evidence" value="ECO:0007669"/>
    <property type="project" value="UniProtKB-ARBA"/>
</dbReference>
<dbReference type="AlphaFoldDB" id="A0A9Q0HT10"/>
<feature type="region of interest" description="Disordered" evidence="7">
    <location>
        <begin position="1"/>
        <end position="30"/>
    </location>
</feature>
<keyword evidence="5" id="KW-0456">Lyase</keyword>
<dbReference type="InterPro" id="IPR000573">
    <property type="entry name" value="AconitaseA/IPMdHydase_ssu_swvl"/>
</dbReference>
<dbReference type="InterPro" id="IPR033940">
    <property type="entry name" value="IPMI_Swivel"/>
</dbReference>
<comment type="catalytic activity">
    <reaction evidence="1">
        <text>(2R,3S)-3-isopropylmalate = (2S)-2-isopropylmalate</text>
        <dbReference type="Rhea" id="RHEA:32287"/>
        <dbReference type="ChEBI" id="CHEBI:1178"/>
        <dbReference type="ChEBI" id="CHEBI:35121"/>
        <dbReference type="EC" id="4.2.1.33"/>
    </reaction>
</comment>
<dbReference type="SUPFAM" id="SSF52016">
    <property type="entry name" value="LeuD/IlvD-like"/>
    <property type="match status" value="1"/>
</dbReference>
<evidence type="ECO:0000256" key="3">
    <source>
        <dbReference type="ARBA" id="ARBA00009869"/>
    </source>
</evidence>
<evidence type="ECO:0000259" key="8">
    <source>
        <dbReference type="Pfam" id="PF00694"/>
    </source>
</evidence>
<dbReference type="EMBL" id="JAMQYH010000002">
    <property type="protein sequence ID" value="KAJ1697379.1"/>
    <property type="molecule type" value="Genomic_DNA"/>
</dbReference>
<dbReference type="Proteomes" id="UP001151287">
    <property type="component" value="Unassembled WGS sequence"/>
</dbReference>
<evidence type="ECO:0000256" key="2">
    <source>
        <dbReference type="ARBA" id="ARBA00004729"/>
    </source>
</evidence>
<dbReference type="Gene3D" id="3.20.19.10">
    <property type="entry name" value="Aconitase, domain 4"/>
    <property type="match status" value="1"/>
</dbReference>
<dbReference type="GO" id="GO:0003861">
    <property type="term" value="F:3-isopropylmalate dehydratase activity"/>
    <property type="evidence" value="ECO:0007669"/>
    <property type="project" value="UniProtKB-EC"/>
</dbReference>
<dbReference type="NCBIfam" id="TIGR02087">
    <property type="entry name" value="LEUD_arch"/>
    <property type="match status" value="1"/>
</dbReference>
<proteinExistence type="inferred from homology"/>
<dbReference type="InterPro" id="IPR050075">
    <property type="entry name" value="LeuD"/>
</dbReference>
<comment type="subunit">
    <text evidence="6">Heterodimer of the large LEUC/IIL1 subunit and the small LEUD (SSU1, SSU2 or SSU3) subunits.</text>
</comment>
<dbReference type="EC" id="4.2.1.33" evidence="4"/>
<comment type="caution">
    <text evidence="9">The sequence shown here is derived from an EMBL/GenBank/DDBJ whole genome shotgun (WGS) entry which is preliminary data.</text>
</comment>
<evidence type="ECO:0000313" key="10">
    <source>
        <dbReference type="Proteomes" id="UP001151287"/>
    </source>
</evidence>
<protein>
    <recommendedName>
        <fullName evidence="4">3-isopropylmalate dehydratase</fullName>
        <ecNumber evidence="4">4.2.1.33</ecNumber>
    </recommendedName>
</protein>
<evidence type="ECO:0000256" key="6">
    <source>
        <dbReference type="ARBA" id="ARBA00063576"/>
    </source>
</evidence>
<evidence type="ECO:0000256" key="5">
    <source>
        <dbReference type="ARBA" id="ARBA00023239"/>
    </source>
</evidence>
<dbReference type="InterPro" id="IPR015928">
    <property type="entry name" value="Aconitase/3IPM_dehydase_swvl"/>
</dbReference>
<gene>
    <name evidence="9" type="ORF">LUZ63_005891</name>
</gene>
<comment type="similarity">
    <text evidence="3">Belongs to the LeuD family. LeuD type 2 subfamily.</text>
</comment>
<evidence type="ECO:0000256" key="1">
    <source>
        <dbReference type="ARBA" id="ARBA00000491"/>
    </source>
</evidence>
<dbReference type="OrthoDB" id="10262323at2759"/>
<dbReference type="CDD" id="cd01577">
    <property type="entry name" value="IPMI_Swivel"/>
    <property type="match status" value="1"/>
</dbReference>
<comment type="pathway">
    <text evidence="2">Amino-acid biosynthesis; L-leucine biosynthesis; L-leucine from 3-methyl-2-oxobutanoate: step 2/4.</text>
</comment>